<feature type="transmembrane region" description="Helical" evidence="1">
    <location>
        <begin position="81"/>
        <end position="99"/>
    </location>
</feature>
<dbReference type="Pfam" id="PF11361">
    <property type="entry name" value="DUF3159"/>
    <property type="match status" value="1"/>
</dbReference>
<feature type="transmembrane region" description="Helical" evidence="1">
    <location>
        <begin position="182"/>
        <end position="203"/>
    </location>
</feature>
<feature type="transmembrane region" description="Helical" evidence="1">
    <location>
        <begin position="106"/>
        <end position="123"/>
    </location>
</feature>
<keyword evidence="1" id="KW-1133">Transmembrane helix</keyword>
<protein>
    <submittedName>
        <fullName evidence="2">DUF3159 domain-containing protein</fullName>
    </submittedName>
</protein>
<proteinExistence type="predicted"/>
<evidence type="ECO:0000313" key="2">
    <source>
        <dbReference type="EMBL" id="MDN4481593.1"/>
    </source>
</evidence>
<accession>A0ABT8GJH9</accession>
<gene>
    <name evidence="2" type="ORF">QQX02_11725</name>
</gene>
<name>A0ABT8GJH9_9MICO</name>
<dbReference type="Proteomes" id="UP001172708">
    <property type="component" value="Unassembled WGS sequence"/>
</dbReference>
<feature type="transmembrane region" description="Helical" evidence="1">
    <location>
        <begin position="135"/>
        <end position="162"/>
    </location>
</feature>
<keyword evidence="1" id="KW-0812">Transmembrane</keyword>
<evidence type="ECO:0000256" key="1">
    <source>
        <dbReference type="SAM" id="Phobius"/>
    </source>
</evidence>
<feature type="transmembrane region" description="Helical" evidence="1">
    <location>
        <begin position="215"/>
        <end position="233"/>
    </location>
</feature>
<keyword evidence="1" id="KW-0472">Membrane</keyword>
<dbReference type="RefSeq" id="WP_301143294.1">
    <property type="nucleotide sequence ID" value="NZ_JAUHQA010000001.1"/>
</dbReference>
<evidence type="ECO:0000313" key="3">
    <source>
        <dbReference type="Proteomes" id="UP001172708"/>
    </source>
</evidence>
<sequence>MTQRHEPDREAATEPAMAADTDSLNEPAMVASGKSSRVAQLVSGDEFSLADAMGGWRGFVESAAPGVVFVVAYLGWGGFRIPVIASVATVLVMVVVRLVQRSSIQQALSGVFGVALGAVWAWRSGDAGGYFVPGLWINVAYAAGTLISMAVRWPLVGIVMGLLKGWGTSWRRDPRSMRAMQWATAIIAAVFLLRLAVQVPLYLADAIAALGTAKLAMGVPLFALSLWAVWLLVRSAAPDQAPQDPPQPTR</sequence>
<dbReference type="InterPro" id="IPR016566">
    <property type="entry name" value="UCP010219"/>
</dbReference>
<keyword evidence="3" id="KW-1185">Reference proteome</keyword>
<dbReference type="EMBL" id="JAUHQA010000001">
    <property type="protein sequence ID" value="MDN4481593.1"/>
    <property type="molecule type" value="Genomic_DNA"/>
</dbReference>
<comment type="caution">
    <text evidence="2">The sequence shown here is derived from an EMBL/GenBank/DDBJ whole genome shotgun (WGS) entry which is preliminary data.</text>
</comment>
<reference evidence="2" key="1">
    <citation type="submission" date="2023-06" db="EMBL/GenBank/DDBJ databases">
        <title>Egi l300058.</title>
        <authorList>
            <person name="Gao L."/>
            <person name="Fang B.-Z."/>
            <person name="Li W.-J."/>
        </authorList>
    </citation>
    <scope>NUCLEOTIDE SEQUENCE</scope>
    <source>
        <strain evidence="2">EGI L300058</strain>
    </source>
</reference>
<organism evidence="2 3">
    <name type="scientific">Demequina muriae</name>
    <dbReference type="NCBI Taxonomy" id="3051664"/>
    <lineage>
        <taxon>Bacteria</taxon>
        <taxon>Bacillati</taxon>
        <taxon>Actinomycetota</taxon>
        <taxon>Actinomycetes</taxon>
        <taxon>Micrococcales</taxon>
        <taxon>Demequinaceae</taxon>
        <taxon>Demequina</taxon>
    </lineage>
</organism>
<feature type="transmembrane region" description="Helical" evidence="1">
    <location>
        <begin position="58"/>
        <end position="75"/>
    </location>
</feature>